<dbReference type="PANTHER" id="PTHR21716">
    <property type="entry name" value="TRANSMEMBRANE PROTEIN"/>
    <property type="match status" value="1"/>
</dbReference>
<feature type="transmembrane region" description="Helical" evidence="6">
    <location>
        <begin position="272"/>
        <end position="294"/>
    </location>
</feature>
<dbReference type="KEGG" id="rub:GBA63_15775"/>
<comment type="subcellular location">
    <subcellularLocation>
        <location evidence="1">Membrane</location>
        <topology evidence="1">Multi-pass membrane protein</topology>
    </subcellularLocation>
</comment>
<feature type="transmembrane region" description="Helical" evidence="6">
    <location>
        <begin position="35"/>
        <end position="55"/>
    </location>
</feature>
<gene>
    <name evidence="7" type="ORF">GBA63_15775</name>
</gene>
<feature type="transmembrane region" description="Helical" evidence="6">
    <location>
        <begin position="12"/>
        <end position="29"/>
    </location>
</feature>
<feature type="transmembrane region" description="Helical" evidence="6">
    <location>
        <begin position="306"/>
        <end position="336"/>
    </location>
</feature>
<evidence type="ECO:0000256" key="3">
    <source>
        <dbReference type="ARBA" id="ARBA00022692"/>
    </source>
</evidence>
<evidence type="ECO:0000256" key="1">
    <source>
        <dbReference type="ARBA" id="ARBA00004141"/>
    </source>
</evidence>
<name>A0A6G8QBZ8_9ACTN</name>
<feature type="transmembrane region" description="Helical" evidence="6">
    <location>
        <begin position="207"/>
        <end position="229"/>
    </location>
</feature>
<evidence type="ECO:0000256" key="4">
    <source>
        <dbReference type="ARBA" id="ARBA00022989"/>
    </source>
</evidence>
<proteinExistence type="inferred from homology"/>
<keyword evidence="3 6" id="KW-0812">Transmembrane</keyword>
<dbReference type="RefSeq" id="WP_166177650.1">
    <property type="nucleotide sequence ID" value="NZ_CP045119.1"/>
</dbReference>
<accession>A0A6G8QBZ8</accession>
<keyword evidence="5 6" id="KW-0472">Membrane</keyword>
<dbReference type="PANTHER" id="PTHR21716:SF62">
    <property type="entry name" value="TRANSPORT PROTEIN YDBI-RELATED"/>
    <property type="match status" value="1"/>
</dbReference>
<evidence type="ECO:0000256" key="6">
    <source>
        <dbReference type="SAM" id="Phobius"/>
    </source>
</evidence>
<dbReference type="Proteomes" id="UP000501452">
    <property type="component" value="Chromosome"/>
</dbReference>
<feature type="transmembrane region" description="Helical" evidence="6">
    <location>
        <begin position="67"/>
        <end position="88"/>
    </location>
</feature>
<evidence type="ECO:0000313" key="8">
    <source>
        <dbReference type="Proteomes" id="UP000501452"/>
    </source>
</evidence>
<dbReference type="AlphaFoldDB" id="A0A6G8QBZ8"/>
<keyword evidence="8" id="KW-1185">Reference proteome</keyword>
<dbReference type="GO" id="GO:0016020">
    <property type="term" value="C:membrane"/>
    <property type="evidence" value="ECO:0007669"/>
    <property type="project" value="UniProtKB-SubCell"/>
</dbReference>
<evidence type="ECO:0000313" key="7">
    <source>
        <dbReference type="EMBL" id="QIN83941.1"/>
    </source>
</evidence>
<feature type="transmembrane region" description="Helical" evidence="6">
    <location>
        <begin position="149"/>
        <end position="172"/>
    </location>
</feature>
<reference evidence="7 8" key="1">
    <citation type="submission" date="2019-10" db="EMBL/GenBank/DDBJ databases">
        <title>Rubrobacter sp nov SCSIO 52090 isolated from a deep-sea sediment in the South China Sea.</title>
        <authorList>
            <person name="Chen R.W."/>
        </authorList>
    </citation>
    <scope>NUCLEOTIDE SEQUENCE [LARGE SCALE GENOMIC DNA]</scope>
    <source>
        <strain evidence="7 8">SCSIO 52909</strain>
    </source>
</reference>
<organism evidence="7 8">
    <name type="scientific">Rubrobacter tropicus</name>
    <dbReference type="NCBI Taxonomy" id="2653851"/>
    <lineage>
        <taxon>Bacteria</taxon>
        <taxon>Bacillati</taxon>
        <taxon>Actinomycetota</taxon>
        <taxon>Rubrobacteria</taxon>
        <taxon>Rubrobacterales</taxon>
        <taxon>Rubrobacteraceae</taxon>
        <taxon>Rubrobacter</taxon>
    </lineage>
</organism>
<feature type="transmembrane region" description="Helical" evidence="6">
    <location>
        <begin position="235"/>
        <end position="265"/>
    </location>
</feature>
<dbReference type="InterPro" id="IPR002549">
    <property type="entry name" value="AI-2E-like"/>
</dbReference>
<keyword evidence="4 6" id="KW-1133">Transmembrane helix</keyword>
<sequence>MERPASSGRTVYGGIMLVFALLLGGYFFYRITGVVLAFLLTILLSIILSAPVNYLHRRGLPRAWGMLAVIATLAGAVWLFGLAVVPVVEEQSRELAEDFPVLLEETLALFNRVQGFFGLGARISLDGGSLPEIGRQALTGSAVSTAAGVGLTVATAVSLGLVVLIATVYLVIRPEPWVSGFVSLFPAGWRQRTREILHELYHTVQRWFIGQLAAMSFIAVFWAVSLWIIDVPFALLLGIFSGLVSFVPYVGATISVVLPLLLALVSGDPFDAVYVILAFIIIQQIEGNILQPILMSRAVDLHPALVVFAILTMGTLFGIVGVFLAVPLVAVVQVLVRELWVSRMDGMGTDPNPPAHVPKSRKLPDFVGKALRHLR</sequence>
<protein>
    <submittedName>
        <fullName evidence="7">AI-2E family transporter</fullName>
    </submittedName>
</protein>
<dbReference type="GO" id="GO:0055085">
    <property type="term" value="P:transmembrane transport"/>
    <property type="evidence" value="ECO:0007669"/>
    <property type="project" value="TreeGrafter"/>
</dbReference>
<dbReference type="EMBL" id="CP045119">
    <property type="protein sequence ID" value="QIN83941.1"/>
    <property type="molecule type" value="Genomic_DNA"/>
</dbReference>
<evidence type="ECO:0000256" key="2">
    <source>
        <dbReference type="ARBA" id="ARBA00009773"/>
    </source>
</evidence>
<comment type="similarity">
    <text evidence="2">Belongs to the autoinducer-2 exporter (AI-2E) (TC 2.A.86) family.</text>
</comment>
<evidence type="ECO:0000256" key="5">
    <source>
        <dbReference type="ARBA" id="ARBA00023136"/>
    </source>
</evidence>
<dbReference type="Pfam" id="PF01594">
    <property type="entry name" value="AI-2E_transport"/>
    <property type="match status" value="1"/>
</dbReference>